<name>A0A2Z3L995_9BACT</name>
<proteinExistence type="predicted"/>
<evidence type="ECO:0000313" key="2">
    <source>
        <dbReference type="EMBL" id="AWN81951.1"/>
    </source>
</evidence>
<gene>
    <name evidence="2" type="ORF">DK880_00637</name>
</gene>
<keyword evidence="3" id="KW-1185">Reference proteome</keyword>
<feature type="domain" description="Type I restriction enzyme R protein N-terminal" evidence="1">
    <location>
        <begin position="35"/>
        <end position="144"/>
    </location>
</feature>
<dbReference type="Pfam" id="PF13588">
    <property type="entry name" value="HSDR_N_2"/>
    <property type="match status" value="1"/>
</dbReference>
<sequence length="150" mass="17996">MIPLRLPSFAYRTKQALSKTYILDLIKDKYVLLTPEEWVRQHILYYLIRHLGYPKGLFCLERKIQKITTKYRPDVVFFDKYGMAKMIIECKAPYVKITETILYQVIQYNRQLPVNVIVVTNGLTHFCWQFKKERGQFEAIHCIPTYQTRL</sequence>
<dbReference type="RefSeq" id="WP_162534148.1">
    <property type="nucleotide sequence ID" value="NZ_CP029619.1"/>
</dbReference>
<reference evidence="2 3" key="1">
    <citation type="submission" date="2018-05" db="EMBL/GenBank/DDBJ databases">
        <title>Candidatus Cardinium hertigii Genome Assembly.</title>
        <authorList>
            <person name="Showmaker K.C."/>
            <person name="Walden K.O."/>
            <person name="Fields C.J."/>
            <person name="Lambert K.N."/>
            <person name="Hudson M.E."/>
        </authorList>
    </citation>
    <scope>NUCLEOTIDE SEQUENCE [LARGE SCALE GENOMIC DNA]</scope>
    <source>
        <strain evidence="3">cHgTN10</strain>
    </source>
</reference>
<dbReference type="KEGG" id="cher:DK880_00637"/>
<evidence type="ECO:0000313" key="3">
    <source>
        <dbReference type="Proteomes" id="UP000245872"/>
    </source>
</evidence>
<evidence type="ECO:0000259" key="1">
    <source>
        <dbReference type="Pfam" id="PF13588"/>
    </source>
</evidence>
<protein>
    <recommendedName>
        <fullName evidence="1">Type I restriction enzyme R protein N-terminal domain-containing protein</fullName>
    </recommendedName>
</protein>
<dbReference type="InterPro" id="IPR029464">
    <property type="entry name" value="HSDR_N"/>
</dbReference>
<accession>A0A2Z3L995</accession>
<dbReference type="EMBL" id="CP029619">
    <property type="protein sequence ID" value="AWN81951.1"/>
    <property type="molecule type" value="Genomic_DNA"/>
</dbReference>
<organism evidence="2 3">
    <name type="scientific">Candidatus Cardinium hertigii</name>
    <dbReference type="NCBI Taxonomy" id="247481"/>
    <lineage>
        <taxon>Bacteria</taxon>
        <taxon>Pseudomonadati</taxon>
        <taxon>Bacteroidota</taxon>
        <taxon>Cytophagia</taxon>
        <taxon>Cytophagales</taxon>
        <taxon>Amoebophilaceae</taxon>
        <taxon>Candidatus Cardinium</taxon>
    </lineage>
</organism>
<dbReference type="Proteomes" id="UP000245872">
    <property type="component" value="Chromosome"/>
</dbReference>
<dbReference type="AlphaFoldDB" id="A0A2Z3L995"/>